<dbReference type="GeneID" id="95360635"/>
<accession>U2RH91</accession>
<keyword evidence="2 6" id="KW-0808">Transferase</keyword>
<dbReference type="UniPathway" id="UPA00074">
    <property type="reaction ID" value="UER00126"/>
</dbReference>
<dbReference type="HAMAP" id="MF_01930">
    <property type="entry name" value="PurN"/>
    <property type="match status" value="1"/>
</dbReference>
<evidence type="ECO:0000313" key="8">
    <source>
        <dbReference type="EMBL" id="ERK50082.1"/>
    </source>
</evidence>
<dbReference type="InterPro" id="IPR004607">
    <property type="entry name" value="GART"/>
</dbReference>
<dbReference type="GO" id="GO:0006189">
    <property type="term" value="P:'de novo' IMP biosynthetic process"/>
    <property type="evidence" value="ECO:0007669"/>
    <property type="project" value="UniProtKB-UniRule"/>
</dbReference>
<reference evidence="8" key="1">
    <citation type="submission" date="2013-08" db="EMBL/GenBank/DDBJ databases">
        <authorList>
            <person name="Durkin A.S."/>
            <person name="Haft D.R."/>
            <person name="McCorrison J."/>
            <person name="Torralba M."/>
            <person name="Gillis M."/>
            <person name="Haft D.H."/>
            <person name="Methe B."/>
            <person name="Sutton G."/>
            <person name="Nelson K.E."/>
        </authorList>
    </citation>
    <scope>NUCLEOTIDE SEQUENCE [LARGE SCALE GENOMIC DNA]</scope>
    <source>
        <strain evidence="8">F0233</strain>
    </source>
</reference>
<evidence type="ECO:0000256" key="1">
    <source>
        <dbReference type="ARBA" id="ARBA00005054"/>
    </source>
</evidence>
<dbReference type="PANTHER" id="PTHR43369">
    <property type="entry name" value="PHOSPHORIBOSYLGLYCINAMIDE FORMYLTRANSFERASE"/>
    <property type="match status" value="1"/>
</dbReference>
<dbReference type="InterPro" id="IPR001555">
    <property type="entry name" value="GART_AS"/>
</dbReference>
<comment type="catalytic activity">
    <reaction evidence="5 6">
        <text>N(1)-(5-phospho-beta-D-ribosyl)glycinamide + (6R)-10-formyltetrahydrofolate = N(2)-formyl-N(1)-(5-phospho-beta-D-ribosyl)glycinamide + (6S)-5,6,7,8-tetrahydrofolate + H(+)</text>
        <dbReference type="Rhea" id="RHEA:15053"/>
        <dbReference type="ChEBI" id="CHEBI:15378"/>
        <dbReference type="ChEBI" id="CHEBI:57453"/>
        <dbReference type="ChEBI" id="CHEBI:143788"/>
        <dbReference type="ChEBI" id="CHEBI:147286"/>
        <dbReference type="ChEBI" id="CHEBI:195366"/>
        <dbReference type="EC" id="2.1.2.2"/>
    </reaction>
</comment>
<dbReference type="CDD" id="cd08645">
    <property type="entry name" value="FMT_core_GART"/>
    <property type="match status" value="1"/>
</dbReference>
<feature type="site" description="Raises pKa of active site His" evidence="6">
    <location>
        <position position="151"/>
    </location>
</feature>
<dbReference type="Pfam" id="PF00551">
    <property type="entry name" value="Formyl_trans_N"/>
    <property type="match status" value="1"/>
</dbReference>
<comment type="caution">
    <text evidence="8">The sequence shown here is derived from an EMBL/GenBank/DDBJ whole genome shotgun (WGS) entry which is preliminary data.</text>
</comment>
<evidence type="ECO:0000256" key="3">
    <source>
        <dbReference type="ARBA" id="ARBA00022755"/>
    </source>
</evidence>
<feature type="binding site" evidence="6">
    <location>
        <position position="71"/>
    </location>
    <ligand>
        <name>(6R)-10-formyltetrahydrofolate</name>
        <dbReference type="ChEBI" id="CHEBI:195366"/>
    </ligand>
</feature>
<sequence length="208" mass="22393">MAYRVVVLVSGSGTLLQALLDAQAQGRLDARVVAVGSENSRCTGLERARRAGVTTFVVPMPRLLARGSAEREDWDRRFADEVARHEPDLIVLAGFMKLLGAPFTDRFGDRIINSHPALLPAFPGAHAVRDALAAGATGTGCSIFWVDEGVDTGRMIAQVPVEILPGDDEPTLHERIKVSERTLLVKTVNELAAQHATGPRPAARKVMP</sequence>
<evidence type="ECO:0000256" key="5">
    <source>
        <dbReference type="ARBA" id="ARBA00047664"/>
    </source>
</evidence>
<dbReference type="AlphaFoldDB" id="U2RH91"/>
<feature type="binding site" evidence="6">
    <location>
        <position position="113"/>
    </location>
    <ligand>
        <name>(6R)-10-formyltetrahydrofolate</name>
        <dbReference type="ChEBI" id="CHEBI:195366"/>
    </ligand>
</feature>
<dbReference type="PROSITE" id="PS00373">
    <property type="entry name" value="GART"/>
    <property type="match status" value="1"/>
</dbReference>
<evidence type="ECO:0000313" key="9">
    <source>
        <dbReference type="Proteomes" id="UP000017052"/>
    </source>
</evidence>
<dbReference type="GO" id="GO:0004644">
    <property type="term" value="F:phosphoribosylglycinamide formyltransferase activity"/>
    <property type="evidence" value="ECO:0007669"/>
    <property type="project" value="UniProtKB-UniRule"/>
</dbReference>
<keyword evidence="9" id="KW-1185">Reference proteome</keyword>
<evidence type="ECO:0000256" key="6">
    <source>
        <dbReference type="HAMAP-Rule" id="MF_01930"/>
    </source>
</evidence>
<gene>
    <name evidence="6 8" type="primary">purN</name>
    <name evidence="8" type="ORF">HMPREF0682_2436</name>
</gene>
<dbReference type="EC" id="2.1.2.2" evidence="6"/>
<comment type="function">
    <text evidence="6">Catalyzes the transfer of a formyl group from 10-formyltetrahydrofolate to 5-phospho-ribosyl-glycinamide (GAR), producing 5-phospho-ribosyl-N-formylglycinamide (FGAR) and tetrahydrofolate.</text>
</comment>
<evidence type="ECO:0000256" key="2">
    <source>
        <dbReference type="ARBA" id="ARBA00022679"/>
    </source>
</evidence>
<dbReference type="Gene3D" id="3.40.50.170">
    <property type="entry name" value="Formyl transferase, N-terminal domain"/>
    <property type="match status" value="1"/>
</dbReference>
<dbReference type="NCBIfam" id="TIGR00639">
    <property type="entry name" value="PurN"/>
    <property type="match status" value="1"/>
</dbReference>
<dbReference type="RefSeq" id="WP_021798807.1">
    <property type="nucleotide sequence ID" value="NZ_ACVN02000315.1"/>
</dbReference>
<comment type="caution">
    <text evidence="6">Lacks conserved residue(s) required for the propagation of feature annotation.</text>
</comment>
<dbReference type="InterPro" id="IPR002376">
    <property type="entry name" value="Formyl_transf_N"/>
</dbReference>
<feature type="active site" description="Proton donor" evidence="6">
    <location>
        <position position="115"/>
    </location>
</feature>
<dbReference type="GO" id="GO:0005829">
    <property type="term" value="C:cytosol"/>
    <property type="evidence" value="ECO:0007669"/>
    <property type="project" value="TreeGrafter"/>
</dbReference>
<keyword evidence="3 6" id="KW-0658">Purine biosynthesis</keyword>
<feature type="domain" description="Formyl transferase N-terminal" evidence="7">
    <location>
        <begin position="4"/>
        <end position="188"/>
    </location>
</feature>
<dbReference type="SUPFAM" id="SSF53328">
    <property type="entry name" value="Formyltransferase"/>
    <property type="match status" value="1"/>
</dbReference>
<comment type="similarity">
    <text evidence="4 6">Belongs to the GART family.</text>
</comment>
<comment type="pathway">
    <text evidence="1 6">Purine metabolism; IMP biosynthesis via de novo pathway; N(2)-formyl-N(1)-(5-phospho-D-ribosyl)glycinamide from N(1)-(5-phospho-D-ribosyl)glycinamide (10-formyl THF route): step 1/1.</text>
</comment>
<proteinExistence type="inferred from homology"/>
<feature type="binding site" evidence="6">
    <location>
        <begin position="96"/>
        <end position="99"/>
    </location>
    <ligand>
        <name>(6R)-10-formyltetrahydrofolate</name>
        <dbReference type="ChEBI" id="CHEBI:195366"/>
    </ligand>
</feature>
<evidence type="ECO:0000256" key="4">
    <source>
        <dbReference type="ARBA" id="ARBA00038440"/>
    </source>
</evidence>
<dbReference type="InterPro" id="IPR036477">
    <property type="entry name" value="Formyl_transf_N_sf"/>
</dbReference>
<dbReference type="PANTHER" id="PTHR43369:SF2">
    <property type="entry name" value="PHOSPHORIBOSYLGLYCINAMIDE FORMYLTRANSFERASE"/>
    <property type="match status" value="1"/>
</dbReference>
<dbReference type="Proteomes" id="UP000017052">
    <property type="component" value="Unassembled WGS sequence"/>
</dbReference>
<name>U2RH91_9ACTN</name>
<organism evidence="8 9">
    <name type="scientific">Propionibacterium acidifaciens F0233</name>
    <dbReference type="NCBI Taxonomy" id="553198"/>
    <lineage>
        <taxon>Bacteria</taxon>
        <taxon>Bacillati</taxon>
        <taxon>Actinomycetota</taxon>
        <taxon>Actinomycetes</taxon>
        <taxon>Propionibacteriales</taxon>
        <taxon>Propionibacteriaceae</taxon>
        <taxon>Propionibacterium</taxon>
    </lineage>
</organism>
<evidence type="ECO:0000259" key="7">
    <source>
        <dbReference type="Pfam" id="PF00551"/>
    </source>
</evidence>
<protein>
    <recommendedName>
        <fullName evidence="6">Phosphoribosylglycinamide formyltransferase</fullName>
        <ecNumber evidence="6">2.1.2.2</ecNumber>
    </recommendedName>
    <alternativeName>
        <fullName evidence="6">5'-phosphoribosylglycinamide transformylase</fullName>
    </alternativeName>
    <alternativeName>
        <fullName evidence="6">GAR transformylase</fullName>
        <shortName evidence="6">GART</shortName>
    </alternativeName>
</protein>
<dbReference type="EMBL" id="ACVN02000315">
    <property type="protein sequence ID" value="ERK50082.1"/>
    <property type="molecule type" value="Genomic_DNA"/>
</dbReference>